<comment type="caution">
    <text evidence="2">The sequence shown here is derived from an EMBL/GenBank/DDBJ whole genome shotgun (WGS) entry which is preliminary data.</text>
</comment>
<gene>
    <name evidence="2" type="ORF">EWM59_22205</name>
</gene>
<dbReference type="RefSeq" id="WP_130023452.1">
    <property type="nucleotide sequence ID" value="NZ_SEWF01000046.1"/>
</dbReference>
<organism evidence="2 3">
    <name type="scientific">Emticicia agri</name>
    <dbReference type="NCBI Taxonomy" id="2492393"/>
    <lineage>
        <taxon>Bacteria</taxon>
        <taxon>Pseudomonadati</taxon>
        <taxon>Bacteroidota</taxon>
        <taxon>Cytophagia</taxon>
        <taxon>Cytophagales</taxon>
        <taxon>Leadbetterellaceae</taxon>
        <taxon>Emticicia</taxon>
    </lineage>
</organism>
<proteinExistence type="predicted"/>
<keyword evidence="3" id="KW-1185">Reference proteome</keyword>
<keyword evidence="1" id="KW-0472">Membrane</keyword>
<dbReference type="Proteomes" id="UP000293162">
    <property type="component" value="Unassembled WGS sequence"/>
</dbReference>
<sequence>MLYKINTKNAMLLIIFISIKTVILSINSHMPYIRSCLS</sequence>
<accession>A0A4Q5LV48</accession>
<reference evidence="2 3" key="1">
    <citation type="submission" date="2019-02" db="EMBL/GenBank/DDBJ databases">
        <title>Bacterial novel species Emticicia sp. 17J42-9 isolated from soil.</title>
        <authorList>
            <person name="Jung H.-Y."/>
        </authorList>
    </citation>
    <scope>NUCLEOTIDE SEQUENCE [LARGE SCALE GENOMIC DNA]</scope>
    <source>
        <strain evidence="2 3">17J42-9</strain>
    </source>
</reference>
<dbReference type="EMBL" id="SEWF01000046">
    <property type="protein sequence ID" value="RYU93377.1"/>
    <property type="molecule type" value="Genomic_DNA"/>
</dbReference>
<dbReference type="AlphaFoldDB" id="A0A4Q5LV48"/>
<keyword evidence="1" id="KW-0812">Transmembrane</keyword>
<evidence type="ECO:0000313" key="2">
    <source>
        <dbReference type="EMBL" id="RYU93377.1"/>
    </source>
</evidence>
<name>A0A4Q5LV48_9BACT</name>
<protein>
    <submittedName>
        <fullName evidence="2">Uncharacterized protein</fullName>
    </submittedName>
</protein>
<feature type="transmembrane region" description="Helical" evidence="1">
    <location>
        <begin position="12"/>
        <end position="33"/>
    </location>
</feature>
<evidence type="ECO:0000313" key="3">
    <source>
        <dbReference type="Proteomes" id="UP000293162"/>
    </source>
</evidence>
<keyword evidence="1" id="KW-1133">Transmembrane helix</keyword>
<evidence type="ECO:0000256" key="1">
    <source>
        <dbReference type="SAM" id="Phobius"/>
    </source>
</evidence>